<proteinExistence type="predicted"/>
<reference evidence="1 2" key="1">
    <citation type="submission" date="2020-12" db="EMBL/GenBank/DDBJ databases">
        <title>Complete genome sequence of Mycobacterium heckeshornense JCM 15655T, closely related to a pathogenic non-tuberculous mycobacterial species Mycobacterium xenopi.</title>
        <authorList>
            <person name="Yoshida M."/>
            <person name="Fukano H."/>
            <person name="Asakura T."/>
            <person name="Suzuki M."/>
            <person name="Hoshino Y."/>
        </authorList>
    </citation>
    <scope>NUCLEOTIDE SEQUENCE [LARGE SCALE GENOMIC DNA]</scope>
    <source>
        <strain evidence="1 2">JCM 15655</strain>
    </source>
</reference>
<name>A0A2G8B876_9MYCO</name>
<dbReference type="AlphaFoldDB" id="A0A2G8B876"/>
<evidence type="ECO:0000313" key="1">
    <source>
        <dbReference type="EMBL" id="BCO37313.1"/>
    </source>
</evidence>
<dbReference type="InterPro" id="IPR036188">
    <property type="entry name" value="FAD/NAD-bd_sf"/>
</dbReference>
<dbReference type="Gene3D" id="3.50.50.60">
    <property type="entry name" value="FAD/NAD(P)-binding domain"/>
    <property type="match status" value="1"/>
</dbReference>
<evidence type="ECO:0000313" key="2">
    <source>
        <dbReference type="Proteomes" id="UP000595446"/>
    </source>
</evidence>
<sequence>MRGESTRGHAVVIGASIAGLSAARVLSDFYHRVTVFERDNLPSGPANRTAVPQGRHLHLLMARGAREFEDLFPGLLADMVAAGVPMLENRPDCIYFGAAGHVLGTGHTLRREFTAYVPSRPHLEWQIRRRVSGISNVEIQRRPVAQPRFDTAAQRVTGVLLDSAGEPEFVAADLVVDATGRGSRLPVWLRQWGFPPPREDVVDVGIGYSSHQFRMPEGVIREKVIVAGASRNQPLGLGMLAYEDGTWVLTTFGVAKVEPPQSFSEMLVLAEKLLPAHFTAALERAEPIGEVASHRFPTSRWRRYDKLDRFPAGIVPLGDAVASFDPTFGQGMTMTSLQAGHLRRALRSPTRKLAHQLNRATAKTTYPVWLMNAIGDLTFHHASGHAPWWYRPVGELFDQFLGAAETDPVLAEWFLRRFSLLDSLYMVPSPTLIARAIGHNMRLWLAERRQLWRERYRGSARSRSGSR</sequence>
<organism evidence="1 2">
    <name type="scientific">Mycobacterium heckeshornense</name>
    <dbReference type="NCBI Taxonomy" id="110505"/>
    <lineage>
        <taxon>Bacteria</taxon>
        <taxon>Bacillati</taxon>
        <taxon>Actinomycetota</taxon>
        <taxon>Actinomycetes</taxon>
        <taxon>Mycobacteriales</taxon>
        <taxon>Mycobacteriaceae</taxon>
        <taxon>Mycobacterium</taxon>
    </lineage>
</organism>
<dbReference type="SUPFAM" id="SSF51905">
    <property type="entry name" value="FAD/NAD(P)-binding domain"/>
    <property type="match status" value="1"/>
</dbReference>
<dbReference type="RefSeq" id="WP_048892910.1">
    <property type="nucleotide sequence ID" value="NZ_AP024237.1"/>
</dbReference>
<dbReference type="PANTHER" id="PTHR43422">
    <property type="entry name" value="THIAMINE THIAZOLE SYNTHASE"/>
    <property type="match status" value="1"/>
</dbReference>
<protein>
    <submittedName>
        <fullName evidence="1">Uncharacterized protein</fullName>
    </submittedName>
</protein>
<dbReference type="Pfam" id="PF13450">
    <property type="entry name" value="NAD_binding_8"/>
    <property type="match status" value="1"/>
</dbReference>
<gene>
    <name evidence="1" type="ORF">MHEC_37460</name>
</gene>
<accession>A0A2G8B876</accession>
<dbReference type="Proteomes" id="UP000595446">
    <property type="component" value="Chromosome"/>
</dbReference>
<dbReference type="STRING" id="110505.ACT16_18425"/>
<dbReference type="PANTHER" id="PTHR43422:SF3">
    <property type="entry name" value="THIAMINE THIAZOLE SYNTHASE"/>
    <property type="match status" value="1"/>
</dbReference>
<dbReference type="EMBL" id="AP024237">
    <property type="protein sequence ID" value="BCO37313.1"/>
    <property type="molecule type" value="Genomic_DNA"/>
</dbReference>
<keyword evidence="2" id="KW-1185">Reference proteome</keyword>
<dbReference type="OrthoDB" id="9790035at2"/>